<feature type="binding site" evidence="11">
    <location>
        <position position="71"/>
    </location>
    <ligand>
        <name>substrate</name>
    </ligand>
</feature>
<keyword evidence="5 11" id="KW-0808">Transferase</keyword>
<keyword evidence="7 11" id="KW-0418">Kinase</keyword>
<comment type="caution">
    <text evidence="11">Lacks conserved residue(s) required for the propagation of feature annotation.</text>
</comment>
<keyword evidence="6 11" id="KW-0547">Nucleotide-binding</keyword>
<dbReference type="GO" id="GO:0016301">
    <property type="term" value="F:kinase activity"/>
    <property type="evidence" value="ECO:0007669"/>
    <property type="project" value="UniProtKB-KW"/>
</dbReference>
<dbReference type="SUPFAM" id="SSF52540">
    <property type="entry name" value="P-loop containing nucleoside triphosphate hydrolases"/>
    <property type="match status" value="1"/>
</dbReference>
<evidence type="ECO:0000256" key="4">
    <source>
        <dbReference type="ARBA" id="ARBA00022605"/>
    </source>
</evidence>
<evidence type="ECO:0000256" key="5">
    <source>
        <dbReference type="ARBA" id="ARBA00022679"/>
    </source>
</evidence>
<evidence type="ECO:0000313" key="13">
    <source>
        <dbReference type="Proteomes" id="UP000831880"/>
    </source>
</evidence>
<comment type="subunit">
    <text evidence="11">Monomer.</text>
</comment>
<evidence type="ECO:0000256" key="8">
    <source>
        <dbReference type="ARBA" id="ARBA00022840"/>
    </source>
</evidence>
<comment type="similarity">
    <text evidence="2 11">Belongs to the shikimate kinase family.</text>
</comment>
<dbReference type="InterPro" id="IPR023000">
    <property type="entry name" value="Shikimate_kinase_CS"/>
</dbReference>
<dbReference type="EC" id="2.7.1.71" evidence="3 11"/>
<dbReference type="InterPro" id="IPR031322">
    <property type="entry name" value="Shikimate/glucono_kinase"/>
</dbReference>
<accession>A0ABY4GUZ5</accession>
<comment type="function">
    <text evidence="11">Catalyzes the specific phosphorylation of the 3-hydroxyl group of shikimic acid using ATP as a cosubstrate.</text>
</comment>
<comment type="catalytic activity">
    <reaction evidence="10 11">
        <text>shikimate + ATP = 3-phosphoshikimate + ADP + H(+)</text>
        <dbReference type="Rhea" id="RHEA:13121"/>
        <dbReference type="ChEBI" id="CHEBI:15378"/>
        <dbReference type="ChEBI" id="CHEBI:30616"/>
        <dbReference type="ChEBI" id="CHEBI:36208"/>
        <dbReference type="ChEBI" id="CHEBI:145989"/>
        <dbReference type="ChEBI" id="CHEBI:456216"/>
        <dbReference type="EC" id="2.7.1.71"/>
    </reaction>
</comment>
<feature type="binding site" evidence="11">
    <location>
        <position position="150"/>
    </location>
    <ligand>
        <name>substrate</name>
    </ligand>
</feature>
<evidence type="ECO:0000256" key="2">
    <source>
        <dbReference type="ARBA" id="ARBA00006997"/>
    </source>
</evidence>
<evidence type="ECO:0000256" key="9">
    <source>
        <dbReference type="ARBA" id="ARBA00023141"/>
    </source>
</evidence>
<dbReference type="PROSITE" id="PS01128">
    <property type="entry name" value="SHIKIMATE_KINASE"/>
    <property type="match status" value="1"/>
</dbReference>
<keyword evidence="13" id="KW-1185">Reference proteome</keyword>
<reference evidence="12 13" key="1">
    <citation type="submission" date="2022-04" db="EMBL/GenBank/DDBJ databases">
        <title>Halobacillus sp. isolated from saltern.</title>
        <authorList>
            <person name="Won M."/>
            <person name="Lee C.-M."/>
            <person name="Woen H.-Y."/>
            <person name="Kwon S.-W."/>
        </authorList>
    </citation>
    <scope>NUCLEOTIDE SEQUENCE [LARGE SCALE GENOMIC DNA]</scope>
    <source>
        <strain evidence="12 13">SSTM10-2</strain>
    </source>
</reference>
<feature type="binding site" evidence="11">
    <location>
        <position position="93"/>
    </location>
    <ligand>
        <name>substrate</name>
    </ligand>
</feature>
<evidence type="ECO:0000256" key="10">
    <source>
        <dbReference type="ARBA" id="ARBA00048567"/>
    </source>
</evidence>
<comment type="subcellular location">
    <subcellularLocation>
        <location evidence="11">Cytoplasm</location>
    </subcellularLocation>
</comment>
<feature type="binding site" evidence="11">
    <location>
        <position position="47"/>
    </location>
    <ligand>
        <name>substrate</name>
    </ligand>
</feature>
<evidence type="ECO:0000256" key="3">
    <source>
        <dbReference type="ARBA" id="ARBA00012154"/>
    </source>
</evidence>
<evidence type="ECO:0000256" key="6">
    <source>
        <dbReference type="ARBA" id="ARBA00022741"/>
    </source>
</evidence>
<keyword evidence="9 11" id="KW-0057">Aromatic amino acid biosynthesis</keyword>
<dbReference type="InterPro" id="IPR000623">
    <property type="entry name" value="Shikimate_kinase/TSH1"/>
</dbReference>
<comment type="cofactor">
    <cofactor evidence="11">
        <name>Mg(2+)</name>
        <dbReference type="ChEBI" id="CHEBI:18420"/>
    </cofactor>
    <text evidence="11">Binds 1 Mg(2+) ion per subunit.</text>
</comment>
<organism evidence="12 13">
    <name type="scientific">Halobacillus shinanisalinarum</name>
    <dbReference type="NCBI Taxonomy" id="2932258"/>
    <lineage>
        <taxon>Bacteria</taxon>
        <taxon>Bacillati</taxon>
        <taxon>Bacillota</taxon>
        <taxon>Bacilli</taxon>
        <taxon>Bacillales</taxon>
        <taxon>Bacillaceae</taxon>
        <taxon>Halobacillus</taxon>
    </lineage>
</organism>
<dbReference type="PANTHER" id="PTHR21087">
    <property type="entry name" value="SHIKIMATE KINASE"/>
    <property type="match status" value="1"/>
</dbReference>
<dbReference type="InterPro" id="IPR027417">
    <property type="entry name" value="P-loop_NTPase"/>
</dbReference>
<sequence length="187" mass="21795">MVNKDISLREIPLREKSIVFVGFMGVGKTTIGRLVAKKLHRSFIDVDQEIENKYQMPTSEIFKTIGEKAFRKEEKNTITTCCQQRLKIISLGGGAFLQEEIRNVCLTNCIVFYLDISWDSWKERLSMLVDSRPVLQGRTIEEIETLFHERKDSYSDHNSKLMTDQLDEEEVADYITESLKMAWNLYD</sequence>
<proteinExistence type="inferred from homology"/>
<dbReference type="PRINTS" id="PR01100">
    <property type="entry name" value="SHIKIMTKNASE"/>
</dbReference>
<gene>
    <name evidence="11" type="primary">aroK</name>
    <name evidence="12" type="ORF">MUO14_15965</name>
</gene>
<dbReference type="EMBL" id="CP095074">
    <property type="protein sequence ID" value="UOQ91990.1"/>
    <property type="molecule type" value="Genomic_DNA"/>
</dbReference>
<evidence type="ECO:0000256" key="7">
    <source>
        <dbReference type="ARBA" id="ARBA00022777"/>
    </source>
</evidence>
<dbReference type="PANTHER" id="PTHR21087:SF16">
    <property type="entry name" value="SHIKIMATE KINASE 1, CHLOROPLASTIC"/>
    <property type="match status" value="1"/>
</dbReference>
<evidence type="ECO:0000256" key="11">
    <source>
        <dbReference type="HAMAP-Rule" id="MF_00109"/>
    </source>
</evidence>
<keyword evidence="4 11" id="KW-0028">Amino-acid biosynthesis</keyword>
<protein>
    <recommendedName>
        <fullName evidence="3 11">Shikimate kinase</fullName>
        <shortName evidence="11">SK</shortName>
        <ecNumber evidence="3 11">2.7.1.71</ecNumber>
    </recommendedName>
</protein>
<dbReference type="RefSeq" id="WP_244751601.1">
    <property type="nucleotide sequence ID" value="NZ_CP095074.1"/>
</dbReference>
<keyword evidence="8 11" id="KW-0067">ATP-binding</keyword>
<feature type="binding site" evidence="11">
    <location>
        <position position="29"/>
    </location>
    <ligand>
        <name>Mg(2+)</name>
        <dbReference type="ChEBI" id="CHEBI:18420"/>
    </ligand>
</feature>
<name>A0ABY4GUZ5_9BACI</name>
<keyword evidence="11" id="KW-0460">Magnesium</keyword>
<dbReference type="Pfam" id="PF01202">
    <property type="entry name" value="SKI"/>
    <property type="match status" value="1"/>
</dbReference>
<evidence type="ECO:0000256" key="1">
    <source>
        <dbReference type="ARBA" id="ARBA00004842"/>
    </source>
</evidence>
<feature type="binding site" evidence="11">
    <location>
        <position position="132"/>
    </location>
    <ligand>
        <name>ATP</name>
        <dbReference type="ChEBI" id="CHEBI:30616"/>
    </ligand>
</feature>
<keyword evidence="11" id="KW-0479">Metal-binding</keyword>
<keyword evidence="11" id="KW-0963">Cytoplasm</keyword>
<dbReference type="CDD" id="cd00464">
    <property type="entry name" value="SK"/>
    <property type="match status" value="1"/>
</dbReference>
<comment type="pathway">
    <text evidence="1 11">Metabolic intermediate biosynthesis; chorismate biosynthesis; chorismate from D-erythrose 4-phosphate and phosphoenolpyruvate: step 5/7.</text>
</comment>
<dbReference type="Proteomes" id="UP000831880">
    <property type="component" value="Chromosome"/>
</dbReference>
<evidence type="ECO:0000313" key="12">
    <source>
        <dbReference type="EMBL" id="UOQ91990.1"/>
    </source>
</evidence>
<dbReference type="HAMAP" id="MF_00109">
    <property type="entry name" value="Shikimate_kinase"/>
    <property type="match status" value="1"/>
</dbReference>
<feature type="binding site" evidence="11">
    <location>
        <begin position="25"/>
        <end position="30"/>
    </location>
    <ligand>
        <name>ATP</name>
        <dbReference type="ChEBI" id="CHEBI:30616"/>
    </ligand>
</feature>
<dbReference type="Gene3D" id="3.40.50.300">
    <property type="entry name" value="P-loop containing nucleotide triphosphate hydrolases"/>
    <property type="match status" value="1"/>
</dbReference>